<accession>A0AAN9ENW2</accession>
<name>A0AAN9ENW2_CROPI</name>
<feature type="region of interest" description="Disordered" evidence="1">
    <location>
        <begin position="23"/>
        <end position="63"/>
    </location>
</feature>
<dbReference type="Proteomes" id="UP001372338">
    <property type="component" value="Unassembled WGS sequence"/>
</dbReference>
<protein>
    <submittedName>
        <fullName evidence="2">Uncharacterized protein</fullName>
    </submittedName>
</protein>
<organism evidence="2 3">
    <name type="scientific">Crotalaria pallida</name>
    <name type="common">Smooth rattlebox</name>
    <name type="synonym">Crotalaria striata</name>
    <dbReference type="NCBI Taxonomy" id="3830"/>
    <lineage>
        <taxon>Eukaryota</taxon>
        <taxon>Viridiplantae</taxon>
        <taxon>Streptophyta</taxon>
        <taxon>Embryophyta</taxon>
        <taxon>Tracheophyta</taxon>
        <taxon>Spermatophyta</taxon>
        <taxon>Magnoliopsida</taxon>
        <taxon>eudicotyledons</taxon>
        <taxon>Gunneridae</taxon>
        <taxon>Pentapetalae</taxon>
        <taxon>rosids</taxon>
        <taxon>fabids</taxon>
        <taxon>Fabales</taxon>
        <taxon>Fabaceae</taxon>
        <taxon>Papilionoideae</taxon>
        <taxon>50 kb inversion clade</taxon>
        <taxon>genistoids sensu lato</taxon>
        <taxon>core genistoids</taxon>
        <taxon>Crotalarieae</taxon>
        <taxon>Crotalaria</taxon>
    </lineage>
</organism>
<evidence type="ECO:0000256" key="1">
    <source>
        <dbReference type="SAM" id="MobiDB-lite"/>
    </source>
</evidence>
<evidence type="ECO:0000313" key="3">
    <source>
        <dbReference type="Proteomes" id="UP001372338"/>
    </source>
</evidence>
<keyword evidence="3" id="KW-1185">Reference proteome</keyword>
<reference evidence="2 3" key="1">
    <citation type="submission" date="2024-01" db="EMBL/GenBank/DDBJ databases">
        <title>The genomes of 5 underutilized Papilionoideae crops provide insights into root nodulation and disease resistanc.</title>
        <authorList>
            <person name="Yuan L."/>
        </authorList>
    </citation>
    <scope>NUCLEOTIDE SEQUENCE [LARGE SCALE GENOMIC DNA]</scope>
    <source>
        <strain evidence="2">ZHUSHIDOU_FW_LH</strain>
        <tissue evidence="2">Leaf</tissue>
    </source>
</reference>
<gene>
    <name evidence="2" type="ORF">RIF29_27033</name>
</gene>
<evidence type="ECO:0000313" key="2">
    <source>
        <dbReference type="EMBL" id="KAK7260742.1"/>
    </source>
</evidence>
<sequence>MDKEPFVNQDSAIPKQASKILDPIVARCKGRPPSKRKVSKADQIVKKKLARKRTQKSSQNIDHSQEQDLYAMTAQENGNEGILGSQVAGEISTHDSTQCEHNFFWSGQDTSSFLAPFNPNLDHISEVPYYPQIINNNVTYYDFLQAQHHMNMQPLAKEMTDKPQLQKMNDQP</sequence>
<dbReference type="AlphaFoldDB" id="A0AAN9ENW2"/>
<feature type="compositionally biased region" description="Basic residues" evidence="1">
    <location>
        <begin position="28"/>
        <end position="38"/>
    </location>
</feature>
<comment type="caution">
    <text evidence="2">The sequence shown here is derived from an EMBL/GenBank/DDBJ whole genome shotgun (WGS) entry which is preliminary data.</text>
</comment>
<proteinExistence type="predicted"/>
<dbReference type="EMBL" id="JAYWIO010000005">
    <property type="protein sequence ID" value="KAK7260742.1"/>
    <property type="molecule type" value="Genomic_DNA"/>
</dbReference>
<feature type="compositionally biased region" description="Basic residues" evidence="1">
    <location>
        <begin position="46"/>
        <end position="55"/>
    </location>
</feature>